<organism evidence="1 2">
    <name type="scientific">candidate division TA06 bacterium DG_78</name>
    <dbReference type="NCBI Taxonomy" id="1703772"/>
    <lineage>
        <taxon>Bacteria</taxon>
        <taxon>Bacteria division TA06</taxon>
    </lineage>
</organism>
<dbReference type="AlphaFoldDB" id="A0A0S7YFJ1"/>
<evidence type="ECO:0000313" key="1">
    <source>
        <dbReference type="EMBL" id="KPJ72937.1"/>
    </source>
</evidence>
<name>A0A0S7YFJ1_UNCT6</name>
<dbReference type="EMBL" id="LJNI01000047">
    <property type="protein sequence ID" value="KPJ72937.1"/>
    <property type="molecule type" value="Genomic_DNA"/>
</dbReference>
<proteinExistence type="predicted"/>
<gene>
    <name evidence="1" type="ORF">AMJ52_04580</name>
</gene>
<dbReference type="GO" id="GO:0043165">
    <property type="term" value="P:Gram-negative-bacterium-type cell outer membrane assembly"/>
    <property type="evidence" value="ECO:0007669"/>
    <property type="project" value="InterPro"/>
</dbReference>
<sequence length="190" mass="21537">MSNVKFQISNEYQPTSARKESGKSNVKKKLSFVIQLALVIYHLSLVGVSCCGYSTRSLLPDYIQKVHIKIFENRTVKAGLDELATNTVIEAFRSGSNLRIVDEKSADIIIEGTVSGFSKDPHTYTSDQTIIDYKITIKFTIRCIDRIKNEIFWEGDVSEWVTYSTNEDEGINEAIEKTAERLVTTILTNW</sequence>
<dbReference type="Proteomes" id="UP000051012">
    <property type="component" value="Unassembled WGS sequence"/>
</dbReference>
<accession>A0A0S7YFJ1</accession>
<comment type="caution">
    <text evidence="1">The sequence shown here is derived from an EMBL/GenBank/DDBJ whole genome shotgun (WGS) entry which is preliminary data.</text>
</comment>
<dbReference type="Pfam" id="PF04390">
    <property type="entry name" value="LptE"/>
    <property type="match status" value="1"/>
</dbReference>
<dbReference type="InterPro" id="IPR007485">
    <property type="entry name" value="LPS_assembly_LptE"/>
</dbReference>
<protein>
    <recommendedName>
        <fullName evidence="3">Lipopolysaccharide-assembly</fullName>
    </recommendedName>
</protein>
<evidence type="ECO:0000313" key="2">
    <source>
        <dbReference type="Proteomes" id="UP000051012"/>
    </source>
</evidence>
<evidence type="ECO:0008006" key="3">
    <source>
        <dbReference type="Google" id="ProtNLM"/>
    </source>
</evidence>
<reference evidence="1 2" key="1">
    <citation type="journal article" date="2015" name="Microbiome">
        <title>Genomic resolution of linkages in carbon, nitrogen, and sulfur cycling among widespread estuary sediment bacteria.</title>
        <authorList>
            <person name="Baker B.J."/>
            <person name="Lazar C.S."/>
            <person name="Teske A.P."/>
            <person name="Dick G.J."/>
        </authorList>
    </citation>
    <scope>NUCLEOTIDE SEQUENCE [LARGE SCALE GENOMIC DNA]</scope>
    <source>
        <strain evidence="1">DG_78</strain>
    </source>
</reference>
<dbReference type="GO" id="GO:0019867">
    <property type="term" value="C:outer membrane"/>
    <property type="evidence" value="ECO:0007669"/>
    <property type="project" value="InterPro"/>
</dbReference>
<dbReference type="Gene3D" id="3.30.160.150">
    <property type="entry name" value="Lipoprotein like domain"/>
    <property type="match status" value="1"/>
</dbReference>